<feature type="signal peptide" evidence="2">
    <location>
        <begin position="1"/>
        <end position="21"/>
    </location>
</feature>
<dbReference type="Gene3D" id="2.60.40.10">
    <property type="entry name" value="Immunoglobulins"/>
    <property type="match status" value="3"/>
</dbReference>
<gene>
    <name evidence="4" type="ORF">ANANG_G00112590</name>
</gene>
<sequence>MRLTAALLGLVWVYGVCRSSAQSEVKELKCIVGDAVSLPAAVKKNGLFLKNGSQIARVVRYVPYLTVTGRLQWNSSTGVLSITQLKKEDSGEYVVQNMDKHEVLVSVYQLSVYDPVPRPQVSSRNKMKPNCSVLCSVENGREVTLSWHREGQTLSHTSSPNFSSPLSLPLEIEENSAPYGCMAANPASNETVTVRPEEHCFDPVPRPQMSSRNKMKPSCSVLCSVENGREVTLSWHREGQTLSHTSSPNFSSPLSLPLEIETNSAPYSCVATNPVSNKTVIVRPEEHCFDRDIRSLLVAGIEAFIGILFIILMGTYVCLLIRSNTPGS</sequence>
<dbReference type="SUPFAM" id="SSF48726">
    <property type="entry name" value="Immunoglobulin"/>
    <property type="match status" value="2"/>
</dbReference>
<feature type="domain" description="Ig-like" evidence="3">
    <location>
        <begin position="119"/>
        <end position="193"/>
    </location>
</feature>
<evidence type="ECO:0000259" key="3">
    <source>
        <dbReference type="PROSITE" id="PS50835"/>
    </source>
</evidence>
<keyword evidence="1" id="KW-1133">Transmembrane helix</keyword>
<dbReference type="InterPro" id="IPR007110">
    <property type="entry name" value="Ig-like_dom"/>
</dbReference>
<protein>
    <recommendedName>
        <fullName evidence="3">Ig-like domain-containing protein</fullName>
    </recommendedName>
</protein>
<feature type="chain" id="PRO_5039459707" description="Ig-like domain-containing protein" evidence="2">
    <location>
        <begin position="22"/>
        <end position="328"/>
    </location>
</feature>
<dbReference type="PANTHER" id="PTHR21063">
    <property type="entry name" value="LFA-3"/>
    <property type="match status" value="1"/>
</dbReference>
<dbReference type="Proteomes" id="UP001044222">
    <property type="component" value="Unassembled WGS sequence"/>
</dbReference>
<keyword evidence="5" id="KW-1185">Reference proteome</keyword>
<feature type="domain" description="Ig-like" evidence="3">
    <location>
        <begin position="196"/>
        <end position="281"/>
    </location>
</feature>
<reference evidence="4" key="1">
    <citation type="submission" date="2021-01" db="EMBL/GenBank/DDBJ databases">
        <title>A chromosome-scale assembly of European eel, Anguilla anguilla.</title>
        <authorList>
            <person name="Henkel C."/>
            <person name="Jong-Raadsen S.A."/>
            <person name="Dufour S."/>
            <person name="Weltzien F.-A."/>
            <person name="Palstra A.P."/>
            <person name="Pelster B."/>
            <person name="Spaink H.P."/>
            <person name="Van Den Thillart G.E."/>
            <person name="Jansen H."/>
            <person name="Zahm M."/>
            <person name="Klopp C."/>
            <person name="Cedric C."/>
            <person name="Louis A."/>
            <person name="Berthelot C."/>
            <person name="Parey E."/>
            <person name="Roest Crollius H."/>
            <person name="Montfort J."/>
            <person name="Robinson-Rechavi M."/>
            <person name="Bucao C."/>
            <person name="Bouchez O."/>
            <person name="Gislard M."/>
            <person name="Lluch J."/>
            <person name="Milhes M."/>
            <person name="Lampietro C."/>
            <person name="Lopez Roques C."/>
            <person name="Donnadieu C."/>
            <person name="Braasch I."/>
            <person name="Desvignes T."/>
            <person name="Postlethwait J."/>
            <person name="Bobe J."/>
            <person name="Guiguen Y."/>
            <person name="Dirks R."/>
        </authorList>
    </citation>
    <scope>NUCLEOTIDE SEQUENCE</scope>
    <source>
        <strain evidence="4">Tag_6206</strain>
        <tissue evidence="4">Liver</tissue>
    </source>
</reference>
<dbReference type="PANTHER" id="PTHR21063:SF4">
    <property type="entry name" value="CD48 ANTIGEN-RELATED"/>
    <property type="match status" value="1"/>
</dbReference>
<evidence type="ECO:0000313" key="5">
    <source>
        <dbReference type="Proteomes" id="UP001044222"/>
    </source>
</evidence>
<feature type="transmembrane region" description="Helical" evidence="1">
    <location>
        <begin position="296"/>
        <end position="321"/>
    </location>
</feature>
<keyword evidence="1" id="KW-0472">Membrane</keyword>
<keyword evidence="2" id="KW-0732">Signal</keyword>
<dbReference type="InterPro" id="IPR036179">
    <property type="entry name" value="Ig-like_dom_sf"/>
</dbReference>
<evidence type="ECO:0000256" key="1">
    <source>
        <dbReference type="SAM" id="Phobius"/>
    </source>
</evidence>
<proteinExistence type="predicted"/>
<comment type="caution">
    <text evidence="4">The sequence shown here is derived from an EMBL/GenBank/DDBJ whole genome shotgun (WGS) entry which is preliminary data.</text>
</comment>
<keyword evidence="1" id="KW-0812">Transmembrane</keyword>
<name>A0A9D3MNK4_ANGAN</name>
<dbReference type="EMBL" id="JAFIRN010000005">
    <property type="protein sequence ID" value="KAG5849593.1"/>
    <property type="molecule type" value="Genomic_DNA"/>
</dbReference>
<dbReference type="PROSITE" id="PS50835">
    <property type="entry name" value="IG_LIKE"/>
    <property type="match status" value="2"/>
</dbReference>
<dbReference type="InterPro" id="IPR013783">
    <property type="entry name" value="Ig-like_fold"/>
</dbReference>
<organism evidence="4 5">
    <name type="scientific">Anguilla anguilla</name>
    <name type="common">European freshwater eel</name>
    <name type="synonym">Muraena anguilla</name>
    <dbReference type="NCBI Taxonomy" id="7936"/>
    <lineage>
        <taxon>Eukaryota</taxon>
        <taxon>Metazoa</taxon>
        <taxon>Chordata</taxon>
        <taxon>Craniata</taxon>
        <taxon>Vertebrata</taxon>
        <taxon>Euteleostomi</taxon>
        <taxon>Actinopterygii</taxon>
        <taxon>Neopterygii</taxon>
        <taxon>Teleostei</taxon>
        <taxon>Anguilliformes</taxon>
        <taxon>Anguillidae</taxon>
        <taxon>Anguilla</taxon>
    </lineage>
</organism>
<dbReference type="AlphaFoldDB" id="A0A9D3MNK4"/>
<accession>A0A9D3MNK4</accession>
<evidence type="ECO:0000313" key="4">
    <source>
        <dbReference type="EMBL" id="KAG5849593.1"/>
    </source>
</evidence>
<evidence type="ECO:0000256" key="2">
    <source>
        <dbReference type="SAM" id="SignalP"/>
    </source>
</evidence>